<protein>
    <submittedName>
        <fullName evidence="2">Uncharacterized protein</fullName>
    </submittedName>
</protein>
<gene>
    <name evidence="2" type="ORF">KC01_LOCUS11586</name>
</gene>
<feature type="region of interest" description="Disordered" evidence="1">
    <location>
        <begin position="72"/>
        <end position="100"/>
    </location>
</feature>
<accession>A0AAV2JTB7</accession>
<dbReference type="EMBL" id="OZ035836">
    <property type="protein sequence ID" value="CAL1580784.1"/>
    <property type="molecule type" value="Genomic_DNA"/>
</dbReference>
<dbReference type="Proteomes" id="UP001497482">
    <property type="component" value="Chromosome 14"/>
</dbReference>
<feature type="compositionally biased region" description="Low complexity" evidence="1">
    <location>
        <begin position="84"/>
        <end position="93"/>
    </location>
</feature>
<dbReference type="AlphaFoldDB" id="A0AAV2JTB7"/>
<proteinExistence type="predicted"/>
<organism evidence="2 3">
    <name type="scientific">Knipowitschia caucasica</name>
    <name type="common">Caucasian dwarf goby</name>
    <name type="synonym">Pomatoschistus caucasicus</name>
    <dbReference type="NCBI Taxonomy" id="637954"/>
    <lineage>
        <taxon>Eukaryota</taxon>
        <taxon>Metazoa</taxon>
        <taxon>Chordata</taxon>
        <taxon>Craniata</taxon>
        <taxon>Vertebrata</taxon>
        <taxon>Euteleostomi</taxon>
        <taxon>Actinopterygii</taxon>
        <taxon>Neopterygii</taxon>
        <taxon>Teleostei</taxon>
        <taxon>Neoteleostei</taxon>
        <taxon>Acanthomorphata</taxon>
        <taxon>Gobiaria</taxon>
        <taxon>Gobiiformes</taxon>
        <taxon>Gobioidei</taxon>
        <taxon>Gobiidae</taxon>
        <taxon>Gobiinae</taxon>
        <taxon>Knipowitschia</taxon>
    </lineage>
</organism>
<name>A0AAV2JTB7_KNICA</name>
<evidence type="ECO:0000313" key="3">
    <source>
        <dbReference type="Proteomes" id="UP001497482"/>
    </source>
</evidence>
<evidence type="ECO:0000313" key="2">
    <source>
        <dbReference type="EMBL" id="CAL1580784.1"/>
    </source>
</evidence>
<sequence>MPVSRRRSLRAHGSVDAPVCTGTCGGRVTVSSYVSVPRVLPVPVTGTRVSRRALGISSVFLHGTRSSGVPVVPKTAFPLPPRPSSSSGSSPRRNVIVDPRTPKCCSRAWISS</sequence>
<reference evidence="2 3" key="1">
    <citation type="submission" date="2024-04" db="EMBL/GenBank/DDBJ databases">
        <authorList>
            <person name="Waldvogel A.-M."/>
            <person name="Schoenle A."/>
        </authorList>
    </citation>
    <scope>NUCLEOTIDE SEQUENCE [LARGE SCALE GENOMIC DNA]</scope>
</reference>
<keyword evidence="3" id="KW-1185">Reference proteome</keyword>
<evidence type="ECO:0000256" key="1">
    <source>
        <dbReference type="SAM" id="MobiDB-lite"/>
    </source>
</evidence>